<dbReference type="OrthoDB" id="2021186at2759"/>
<feature type="domain" description="INO80 complex subunit B-like conserved region" evidence="2">
    <location>
        <begin position="145"/>
        <end position="229"/>
    </location>
</feature>
<evidence type="ECO:0000313" key="3">
    <source>
        <dbReference type="EMBL" id="CCK70546.1"/>
    </source>
</evidence>
<gene>
    <name evidence="3" type="primary">KNAG0E02870</name>
    <name evidence="3" type="ordered locus">KNAG_0E02870</name>
</gene>
<dbReference type="Proteomes" id="UP000006310">
    <property type="component" value="Chromosome 5"/>
</dbReference>
<dbReference type="AlphaFoldDB" id="J7S7X0"/>
<dbReference type="RefSeq" id="XP_022464792.1">
    <property type="nucleotide sequence ID" value="XM_022608280.1"/>
</dbReference>
<dbReference type="EMBL" id="HE978318">
    <property type="protein sequence ID" value="CCK70546.1"/>
    <property type="molecule type" value="Genomic_DNA"/>
</dbReference>
<feature type="compositionally biased region" description="Acidic residues" evidence="1">
    <location>
        <begin position="71"/>
        <end position="85"/>
    </location>
</feature>
<feature type="compositionally biased region" description="Acidic residues" evidence="1">
    <location>
        <begin position="93"/>
        <end position="143"/>
    </location>
</feature>
<dbReference type="HOGENOM" id="CLU_1175580_0_0_1"/>
<proteinExistence type="predicted"/>
<dbReference type="InterPro" id="IPR006880">
    <property type="entry name" value="INO80B_C"/>
</dbReference>
<dbReference type="GeneID" id="34526246"/>
<feature type="compositionally biased region" description="Acidic residues" evidence="1">
    <location>
        <begin position="9"/>
        <end position="27"/>
    </location>
</feature>
<keyword evidence="4" id="KW-1185">Reference proteome</keyword>
<dbReference type="GO" id="GO:0031011">
    <property type="term" value="C:Ino80 complex"/>
    <property type="evidence" value="ECO:0007669"/>
    <property type="project" value="InterPro"/>
</dbReference>
<evidence type="ECO:0000313" key="4">
    <source>
        <dbReference type="Proteomes" id="UP000006310"/>
    </source>
</evidence>
<sequence length="236" mass="27252">MKGNSDDSSSSEEYVDIDVNGDDDWVDEAPRRPNGKTAKSRRLRVQDTKGQSHLRTSLRKRKTVQYVPESVDTDGGQEEEEEEEFPDARSQDDEMIGDDDDEDDGIPEDIGEEPIDDEEEEEEEEEEEPREDADESREPEDAAQEAQLRRAETARKRKNMKDKKLEEEKRDTINKLLKKRASKTRAHVDDNSRGSAAVDDAHAEPGALFKRQRRPYRSEGMRRTFRTGQLDLYCFD</sequence>
<dbReference type="SMART" id="SM01406">
    <property type="entry name" value="PAPA-1"/>
    <property type="match status" value="1"/>
</dbReference>
<feature type="compositionally biased region" description="Basic and acidic residues" evidence="1">
    <location>
        <begin position="162"/>
        <end position="173"/>
    </location>
</feature>
<evidence type="ECO:0000256" key="1">
    <source>
        <dbReference type="SAM" id="MobiDB-lite"/>
    </source>
</evidence>
<accession>J7S7X0</accession>
<organism evidence="3 4">
    <name type="scientific">Huiozyma naganishii (strain ATCC MYA-139 / BCRC 22969 / CBS 8797 / KCTC 17520 / NBRC 10181 / NCYC 3082 / Yp74L-3)</name>
    <name type="common">Yeast</name>
    <name type="synonym">Kazachstania naganishii</name>
    <dbReference type="NCBI Taxonomy" id="1071383"/>
    <lineage>
        <taxon>Eukaryota</taxon>
        <taxon>Fungi</taxon>
        <taxon>Dikarya</taxon>
        <taxon>Ascomycota</taxon>
        <taxon>Saccharomycotina</taxon>
        <taxon>Saccharomycetes</taxon>
        <taxon>Saccharomycetales</taxon>
        <taxon>Saccharomycetaceae</taxon>
        <taxon>Huiozyma</taxon>
    </lineage>
</organism>
<dbReference type="Pfam" id="PF04795">
    <property type="entry name" value="PAPA-1"/>
    <property type="match status" value="1"/>
</dbReference>
<feature type="region of interest" description="Disordered" evidence="1">
    <location>
        <begin position="1"/>
        <end position="215"/>
    </location>
</feature>
<feature type="compositionally biased region" description="Basic residues" evidence="1">
    <location>
        <begin position="176"/>
        <end position="185"/>
    </location>
</feature>
<reference evidence="4" key="2">
    <citation type="submission" date="2012-08" db="EMBL/GenBank/DDBJ databases">
        <title>Genome sequence of Kazachstania naganishii.</title>
        <authorList>
            <person name="Gordon J.L."/>
            <person name="Armisen D."/>
            <person name="Proux-Wera E."/>
            <person name="OhEigeartaigh S.S."/>
            <person name="Byrne K.P."/>
            <person name="Wolfe K.H."/>
        </authorList>
    </citation>
    <scope>NUCLEOTIDE SEQUENCE [LARGE SCALE GENOMIC DNA]</scope>
    <source>
        <strain evidence="4">ATCC MYA-139 / BCRC 22969 / CBS 8797 / CCRC 22969 / KCTC 17520 / NBRC 10181 / NCYC 3082</strain>
    </source>
</reference>
<name>J7S7X0_HUIN7</name>
<reference evidence="3 4" key="1">
    <citation type="journal article" date="2011" name="Proc. Natl. Acad. Sci. U.S.A.">
        <title>Evolutionary erosion of yeast sex chromosomes by mating-type switching accidents.</title>
        <authorList>
            <person name="Gordon J.L."/>
            <person name="Armisen D."/>
            <person name="Proux-Wera E."/>
            <person name="Oheigeartaigh S.S."/>
            <person name="Byrne K.P."/>
            <person name="Wolfe K.H."/>
        </authorList>
    </citation>
    <scope>NUCLEOTIDE SEQUENCE [LARGE SCALE GENOMIC DNA]</scope>
    <source>
        <strain evidence="4">ATCC MYA-139 / BCRC 22969 / CBS 8797 / CCRC 22969 / KCTC 17520 / NBRC 10181 / NCYC 3082</strain>
    </source>
</reference>
<evidence type="ECO:0000259" key="2">
    <source>
        <dbReference type="SMART" id="SM01406"/>
    </source>
</evidence>
<protein>
    <recommendedName>
        <fullName evidence="2">INO80 complex subunit B-like conserved region domain-containing protein</fullName>
    </recommendedName>
</protein>
<dbReference type="STRING" id="1071383.J7S7X0"/>
<dbReference type="KEGG" id="kng:KNAG_0E02870"/>